<feature type="domain" description="Chitin-binding type-2" evidence="7">
    <location>
        <begin position="33"/>
        <end position="94"/>
    </location>
</feature>
<proteinExistence type="predicted"/>
<protein>
    <recommendedName>
        <fullName evidence="7">Chitin-binding type-2 domain-containing protein</fullName>
    </recommendedName>
</protein>
<dbReference type="InterPro" id="IPR036508">
    <property type="entry name" value="Chitin-bd_dom_sf"/>
</dbReference>
<feature type="chain" id="PRO_5035680354" description="Chitin-binding type-2 domain-containing protein" evidence="6">
    <location>
        <begin position="17"/>
        <end position="215"/>
    </location>
</feature>
<sequence length="215" mass="24355">MFRITIIAVFLTFAYCWPIDEEMEGTTRPPIQPVSCKGHDPDKMFRDPLNPHIFHQCSRGKWIAGFWCPGNLVFDEKEQTCDRDPDVPVVKCPKPDGLFEMPGNPHKFIDCQGGIGYVITCPEDLVFSELNQTCVYNDHGLTWPTDPTIAPTKPTASPTAVLLLVLLLARHLGQRLDLPPHQQLVQRLDLPPDQQLVQRPDLLSDQLLALQWPLQ</sequence>
<dbReference type="GO" id="GO:0005576">
    <property type="term" value="C:extracellular region"/>
    <property type="evidence" value="ECO:0007669"/>
    <property type="project" value="InterPro"/>
</dbReference>
<dbReference type="PROSITE" id="PS50940">
    <property type="entry name" value="CHIT_BIND_II"/>
    <property type="match status" value="1"/>
</dbReference>
<dbReference type="EMBL" id="OC915371">
    <property type="protein sequence ID" value="CAD7640135.1"/>
    <property type="molecule type" value="Genomic_DNA"/>
</dbReference>
<dbReference type="AlphaFoldDB" id="A0A7R9LGU5"/>
<dbReference type="SUPFAM" id="SSF57625">
    <property type="entry name" value="Invertebrate chitin-binding proteins"/>
    <property type="match status" value="2"/>
</dbReference>
<evidence type="ECO:0000256" key="4">
    <source>
        <dbReference type="ARBA" id="ARBA00023157"/>
    </source>
</evidence>
<evidence type="ECO:0000256" key="3">
    <source>
        <dbReference type="ARBA" id="ARBA00022737"/>
    </source>
</evidence>
<keyword evidence="4" id="KW-1015">Disulfide bond</keyword>
<evidence type="ECO:0000256" key="6">
    <source>
        <dbReference type="SAM" id="SignalP"/>
    </source>
</evidence>
<dbReference type="PANTHER" id="PTHR23301">
    <property type="entry name" value="CHITIN BINDING PERITROPHIN-A"/>
    <property type="match status" value="1"/>
</dbReference>
<feature type="signal peptide" evidence="6">
    <location>
        <begin position="1"/>
        <end position="16"/>
    </location>
</feature>
<keyword evidence="5" id="KW-0325">Glycoprotein</keyword>
<keyword evidence="2 6" id="KW-0732">Signal</keyword>
<reference evidence="8" key="1">
    <citation type="submission" date="2020-11" db="EMBL/GenBank/DDBJ databases">
        <authorList>
            <person name="Tran Van P."/>
        </authorList>
    </citation>
    <scope>NUCLEOTIDE SEQUENCE</scope>
</reference>
<gene>
    <name evidence="8" type="ORF">ONB1V03_LOCUS2404</name>
</gene>
<keyword evidence="1" id="KW-0147">Chitin-binding</keyword>
<organism evidence="8">
    <name type="scientific">Oppiella nova</name>
    <dbReference type="NCBI Taxonomy" id="334625"/>
    <lineage>
        <taxon>Eukaryota</taxon>
        <taxon>Metazoa</taxon>
        <taxon>Ecdysozoa</taxon>
        <taxon>Arthropoda</taxon>
        <taxon>Chelicerata</taxon>
        <taxon>Arachnida</taxon>
        <taxon>Acari</taxon>
        <taxon>Acariformes</taxon>
        <taxon>Sarcoptiformes</taxon>
        <taxon>Oribatida</taxon>
        <taxon>Brachypylina</taxon>
        <taxon>Oppioidea</taxon>
        <taxon>Oppiidae</taxon>
        <taxon>Oppiella</taxon>
    </lineage>
</organism>
<dbReference type="Pfam" id="PF01607">
    <property type="entry name" value="CBM_14"/>
    <property type="match status" value="1"/>
</dbReference>
<evidence type="ECO:0000256" key="5">
    <source>
        <dbReference type="ARBA" id="ARBA00023180"/>
    </source>
</evidence>
<accession>A0A7R9LGU5</accession>
<dbReference type="InterPro" id="IPR051940">
    <property type="entry name" value="Chitin_bind-dev_reg"/>
</dbReference>
<dbReference type="SMART" id="SM00494">
    <property type="entry name" value="ChtBD2"/>
    <property type="match status" value="2"/>
</dbReference>
<dbReference type="PANTHER" id="PTHR23301:SF0">
    <property type="entry name" value="CHITIN-BINDING TYPE-2 DOMAIN-CONTAINING PROTEIN-RELATED"/>
    <property type="match status" value="1"/>
</dbReference>
<dbReference type="OrthoDB" id="6020543at2759"/>
<keyword evidence="9" id="KW-1185">Reference proteome</keyword>
<dbReference type="InterPro" id="IPR002557">
    <property type="entry name" value="Chitin-bd_dom"/>
</dbReference>
<evidence type="ECO:0000313" key="8">
    <source>
        <dbReference type="EMBL" id="CAD7640135.1"/>
    </source>
</evidence>
<dbReference type="EMBL" id="CAJPVJ010000546">
    <property type="protein sequence ID" value="CAG2162815.1"/>
    <property type="molecule type" value="Genomic_DNA"/>
</dbReference>
<keyword evidence="3" id="KW-0677">Repeat</keyword>
<evidence type="ECO:0000259" key="7">
    <source>
        <dbReference type="PROSITE" id="PS50940"/>
    </source>
</evidence>
<evidence type="ECO:0000256" key="1">
    <source>
        <dbReference type="ARBA" id="ARBA00022669"/>
    </source>
</evidence>
<evidence type="ECO:0000256" key="2">
    <source>
        <dbReference type="ARBA" id="ARBA00022729"/>
    </source>
</evidence>
<name>A0A7R9LGU5_9ACAR</name>
<dbReference type="Proteomes" id="UP000728032">
    <property type="component" value="Unassembled WGS sequence"/>
</dbReference>
<dbReference type="GO" id="GO:0008061">
    <property type="term" value="F:chitin binding"/>
    <property type="evidence" value="ECO:0007669"/>
    <property type="project" value="UniProtKB-KW"/>
</dbReference>
<evidence type="ECO:0000313" key="9">
    <source>
        <dbReference type="Proteomes" id="UP000728032"/>
    </source>
</evidence>
<dbReference type="Gene3D" id="2.170.140.10">
    <property type="entry name" value="Chitin binding domain"/>
    <property type="match status" value="2"/>
</dbReference>